<proteinExistence type="predicted"/>
<dbReference type="Proteomes" id="UP000075615">
    <property type="component" value="Unassembled WGS sequence"/>
</dbReference>
<comment type="caution">
    <text evidence="2">The sequence shown here is derived from an EMBL/GenBank/DDBJ whole genome shotgun (WGS) entry which is preliminary data.</text>
</comment>
<protein>
    <submittedName>
        <fullName evidence="2">Uncharacterized protein</fullName>
    </submittedName>
</protein>
<gene>
    <name evidence="2" type="ORF">AWN68_05075</name>
</gene>
<feature type="transmembrane region" description="Helical" evidence="1">
    <location>
        <begin position="72"/>
        <end position="91"/>
    </location>
</feature>
<accession>A0A150XJX1</accession>
<dbReference type="AlphaFoldDB" id="A0A150XJX1"/>
<keyword evidence="1" id="KW-0472">Membrane</keyword>
<name>A0A150XJX1_9BACT</name>
<dbReference type="OrthoDB" id="982867at2"/>
<dbReference type="RefSeq" id="WP_068415087.1">
    <property type="nucleotide sequence ID" value="NZ_LRDB01000012.1"/>
</dbReference>
<keyword evidence="3" id="KW-1185">Reference proteome</keyword>
<evidence type="ECO:0000313" key="2">
    <source>
        <dbReference type="EMBL" id="KYG79006.1"/>
    </source>
</evidence>
<keyword evidence="1" id="KW-1133">Transmembrane helix</keyword>
<reference evidence="2 3" key="1">
    <citation type="submission" date="2016-01" db="EMBL/GenBank/DDBJ databases">
        <title>Genome sequencing of Roseivirga echinicomitans KMM 6058.</title>
        <authorList>
            <person name="Selvaratnam C."/>
            <person name="Thevarajoo S."/>
            <person name="Goh K.M."/>
            <person name="Ee R."/>
            <person name="Chan K.-G."/>
            <person name="Chong C.S."/>
        </authorList>
    </citation>
    <scope>NUCLEOTIDE SEQUENCE [LARGE SCALE GENOMIC DNA]</scope>
    <source>
        <strain evidence="2 3">KMM 6058</strain>
    </source>
</reference>
<evidence type="ECO:0000313" key="3">
    <source>
        <dbReference type="Proteomes" id="UP000075615"/>
    </source>
</evidence>
<keyword evidence="1" id="KW-0812">Transmembrane</keyword>
<sequence length="98" mass="11004">MASGIGFILDANNTMLNNRALLNRGGSFNIKSANKFIQPSGRKYTFKTLSALGSKKIRTQIQQEQLEERKKTLLLITASTAVSLLLFWGAFEFLNFIF</sequence>
<evidence type="ECO:0000256" key="1">
    <source>
        <dbReference type="SAM" id="Phobius"/>
    </source>
</evidence>
<dbReference type="EMBL" id="LRDB01000012">
    <property type="protein sequence ID" value="KYG79006.1"/>
    <property type="molecule type" value="Genomic_DNA"/>
</dbReference>
<organism evidence="2 3">
    <name type="scientific">Roseivirga echinicomitans</name>
    <dbReference type="NCBI Taxonomy" id="296218"/>
    <lineage>
        <taxon>Bacteria</taxon>
        <taxon>Pseudomonadati</taxon>
        <taxon>Bacteroidota</taxon>
        <taxon>Cytophagia</taxon>
        <taxon>Cytophagales</taxon>
        <taxon>Roseivirgaceae</taxon>
        <taxon>Roseivirga</taxon>
    </lineage>
</organism>
<dbReference type="STRING" id="296218.AWN68_05075"/>